<accession>A0ABV6UP78</accession>
<protein>
    <recommendedName>
        <fullName evidence="4">Integral membrane protein</fullName>
    </recommendedName>
</protein>
<keyword evidence="1" id="KW-1133">Transmembrane helix</keyword>
<dbReference type="Proteomes" id="UP001592528">
    <property type="component" value="Unassembled WGS sequence"/>
</dbReference>
<comment type="caution">
    <text evidence="2">The sequence shown here is derived from an EMBL/GenBank/DDBJ whole genome shotgun (WGS) entry which is preliminary data.</text>
</comment>
<evidence type="ECO:0000313" key="2">
    <source>
        <dbReference type="EMBL" id="MFC1403219.1"/>
    </source>
</evidence>
<keyword evidence="1" id="KW-0812">Transmembrane</keyword>
<organism evidence="2 3">
    <name type="scientific">Streptacidiphilus cavernicola</name>
    <dbReference type="NCBI Taxonomy" id="3342716"/>
    <lineage>
        <taxon>Bacteria</taxon>
        <taxon>Bacillati</taxon>
        <taxon>Actinomycetota</taxon>
        <taxon>Actinomycetes</taxon>
        <taxon>Kitasatosporales</taxon>
        <taxon>Streptomycetaceae</taxon>
        <taxon>Streptacidiphilus</taxon>
    </lineage>
</organism>
<reference evidence="2 3" key="1">
    <citation type="submission" date="2024-09" db="EMBL/GenBank/DDBJ databases">
        <authorList>
            <person name="Lee S.D."/>
        </authorList>
    </citation>
    <scope>NUCLEOTIDE SEQUENCE [LARGE SCALE GENOMIC DNA]</scope>
    <source>
        <strain evidence="2 3">N1-5</strain>
    </source>
</reference>
<keyword evidence="1" id="KW-0472">Membrane</keyword>
<keyword evidence="3" id="KW-1185">Reference proteome</keyword>
<dbReference type="RefSeq" id="WP_051725355.1">
    <property type="nucleotide sequence ID" value="NZ_JBHEZZ010000009.1"/>
</dbReference>
<gene>
    <name evidence="2" type="ORF">ACEZDJ_18170</name>
</gene>
<proteinExistence type="predicted"/>
<feature type="transmembrane region" description="Helical" evidence="1">
    <location>
        <begin position="84"/>
        <end position="109"/>
    </location>
</feature>
<evidence type="ECO:0008006" key="4">
    <source>
        <dbReference type="Google" id="ProtNLM"/>
    </source>
</evidence>
<evidence type="ECO:0000256" key="1">
    <source>
        <dbReference type="SAM" id="Phobius"/>
    </source>
</evidence>
<feature type="transmembrane region" description="Helical" evidence="1">
    <location>
        <begin position="41"/>
        <end position="63"/>
    </location>
</feature>
<dbReference type="EMBL" id="JBHEZZ010000009">
    <property type="protein sequence ID" value="MFC1403219.1"/>
    <property type="molecule type" value="Genomic_DNA"/>
</dbReference>
<evidence type="ECO:0000313" key="3">
    <source>
        <dbReference type="Proteomes" id="UP001592528"/>
    </source>
</evidence>
<sequence length="111" mass="11100">MHTLLASSPNLHTNLAAGISTISGVTPNWGPFSKLGSTATIILGVIAAAVLVTLAGVFLVGLGKSKGWLGEGGHSTMESSRGKGMMVGGLVGIFLIASFGTLVTIVYGMGV</sequence>
<name>A0ABV6UP78_9ACTN</name>